<name>A0A941ALK2_9ACTN</name>
<dbReference type="EMBL" id="JAFCNB010000029">
    <property type="protein sequence ID" value="MBP2708236.1"/>
    <property type="molecule type" value="Genomic_DNA"/>
</dbReference>
<gene>
    <name evidence="1" type="ORF">JOL79_31100</name>
</gene>
<dbReference type="Gene3D" id="1.10.490.110">
    <property type="entry name" value="Uncharacterized conserved protein DUF2267"/>
    <property type="match status" value="1"/>
</dbReference>
<dbReference type="Pfam" id="PF10025">
    <property type="entry name" value="DUF2267"/>
    <property type="match status" value="1"/>
</dbReference>
<dbReference type="InterPro" id="IPR038282">
    <property type="entry name" value="DUF2267_sf"/>
</dbReference>
<dbReference type="AlphaFoldDB" id="A0A941ALK2"/>
<dbReference type="RefSeq" id="WP_210159500.1">
    <property type="nucleotide sequence ID" value="NZ_JAFCNB010000029.1"/>
</dbReference>
<evidence type="ECO:0000313" key="1">
    <source>
        <dbReference type="EMBL" id="MBP2708236.1"/>
    </source>
</evidence>
<dbReference type="Proteomes" id="UP000674234">
    <property type="component" value="Unassembled WGS sequence"/>
</dbReference>
<accession>A0A941ALK2</accession>
<sequence>MASARVHSLDRTVQTTNRWLADLAASIGTEDREFAHRVLRTWLHAVRDGLTVDGAAHLAAQLPDLLRGVFYNGWDPSAVPVRRERQEFIEHFALTGRIAHADVRKLAPVVTKVICDEVSENTVRHALVQLPRSVRELLEPAAKAAPDA</sequence>
<dbReference type="InterPro" id="IPR018727">
    <property type="entry name" value="DUF2267"/>
</dbReference>
<keyword evidence="2" id="KW-1185">Reference proteome</keyword>
<evidence type="ECO:0000313" key="2">
    <source>
        <dbReference type="Proteomes" id="UP000674234"/>
    </source>
</evidence>
<protein>
    <submittedName>
        <fullName evidence="1">DUF2267 domain-containing protein</fullName>
    </submittedName>
</protein>
<organism evidence="1 2">
    <name type="scientific">Microbispora oryzae</name>
    <dbReference type="NCBI Taxonomy" id="2806554"/>
    <lineage>
        <taxon>Bacteria</taxon>
        <taxon>Bacillati</taxon>
        <taxon>Actinomycetota</taxon>
        <taxon>Actinomycetes</taxon>
        <taxon>Streptosporangiales</taxon>
        <taxon>Streptosporangiaceae</taxon>
        <taxon>Microbispora</taxon>
    </lineage>
</organism>
<comment type="caution">
    <text evidence="1">The sequence shown here is derived from an EMBL/GenBank/DDBJ whole genome shotgun (WGS) entry which is preliminary data.</text>
</comment>
<proteinExistence type="predicted"/>
<reference evidence="1" key="1">
    <citation type="submission" date="2021-02" db="EMBL/GenBank/DDBJ databases">
        <title>Draft genome sequence of Microbispora sp. RL4-1S isolated from rice leaves in Thailand.</title>
        <authorList>
            <person name="Muangham S."/>
            <person name="Duangmal K."/>
        </authorList>
    </citation>
    <scope>NUCLEOTIDE SEQUENCE</scope>
    <source>
        <strain evidence="1">RL4-1S</strain>
    </source>
</reference>